<dbReference type="PRINTS" id="PR00081">
    <property type="entry name" value="GDHRDH"/>
</dbReference>
<evidence type="ECO:0000313" key="3">
    <source>
        <dbReference type="Proteomes" id="UP000320300"/>
    </source>
</evidence>
<reference evidence="2 3" key="1">
    <citation type="submission" date="2017-05" db="EMBL/GenBank/DDBJ databases">
        <authorList>
            <person name="Varghese N."/>
            <person name="Submissions S."/>
        </authorList>
    </citation>
    <scope>NUCLEOTIDE SEQUENCE [LARGE SCALE GENOMIC DNA]</scope>
    <source>
        <strain evidence="2 3">DSM 19036</strain>
    </source>
</reference>
<evidence type="ECO:0000313" key="2">
    <source>
        <dbReference type="EMBL" id="SMO75131.1"/>
    </source>
</evidence>
<dbReference type="RefSeq" id="WP_142528646.1">
    <property type="nucleotide sequence ID" value="NZ_CBCSJO010000006.1"/>
</dbReference>
<dbReference type="InterPro" id="IPR002347">
    <property type="entry name" value="SDR_fam"/>
</dbReference>
<dbReference type="SUPFAM" id="SSF51735">
    <property type="entry name" value="NAD(P)-binding Rossmann-fold domains"/>
    <property type="match status" value="1"/>
</dbReference>
<dbReference type="InterPro" id="IPR050259">
    <property type="entry name" value="SDR"/>
</dbReference>
<proteinExistence type="inferred from homology"/>
<dbReference type="PROSITE" id="PS00061">
    <property type="entry name" value="ADH_SHORT"/>
    <property type="match status" value="1"/>
</dbReference>
<dbReference type="Pfam" id="PF13561">
    <property type="entry name" value="adh_short_C2"/>
    <property type="match status" value="1"/>
</dbReference>
<dbReference type="CDD" id="cd05233">
    <property type="entry name" value="SDR_c"/>
    <property type="match status" value="1"/>
</dbReference>
<dbReference type="InterPro" id="IPR036291">
    <property type="entry name" value="NAD(P)-bd_dom_sf"/>
</dbReference>
<accession>A0A521DVJ5</accession>
<dbReference type="PANTHER" id="PTHR42879">
    <property type="entry name" value="3-OXOACYL-(ACYL-CARRIER-PROTEIN) REDUCTASE"/>
    <property type="match status" value="1"/>
</dbReference>
<dbReference type="NCBIfam" id="NF005095">
    <property type="entry name" value="PRK06523.1"/>
    <property type="match status" value="1"/>
</dbReference>
<name>A0A521DVJ5_9SPHI</name>
<dbReference type="PRINTS" id="PR00080">
    <property type="entry name" value="SDRFAMILY"/>
</dbReference>
<dbReference type="PANTHER" id="PTHR42879:SF6">
    <property type="entry name" value="NADPH-DEPENDENT REDUCTASE BACG"/>
    <property type="match status" value="1"/>
</dbReference>
<sequence length="264" mass="27882">MDNKQLISTELTGKIALVTGGTKGIGKAIADRLAQAGATVIITARNEPADNQIEHHFIKADLAKAEETAPVINGILKEFGTIDILVNNMGGSSSPSGGFSTLTDEHWENDLHLNLLAPVRVDRAILPTMLEKKSGVIIHISSLSGVIPLWESLGAYAVAKAALINYSKSLSKEVTPKGVRVLTVSPGMVKTDTMDGYLKSLSIEAGLSVEEITQSVMDKLGGIPMGRMANPQDIAEMVGYLVSPRASYLSGANYIIDGGSNPTV</sequence>
<protein>
    <submittedName>
        <fullName evidence="2">NAD(P)-dependent dehydrogenase, short-chain alcohol dehydrogenase family</fullName>
    </submittedName>
</protein>
<dbReference type="OrthoDB" id="9804774at2"/>
<comment type="similarity">
    <text evidence="1">Belongs to the short-chain dehydrogenases/reductases (SDR) family.</text>
</comment>
<dbReference type="GO" id="GO:0032787">
    <property type="term" value="P:monocarboxylic acid metabolic process"/>
    <property type="evidence" value="ECO:0007669"/>
    <property type="project" value="UniProtKB-ARBA"/>
</dbReference>
<dbReference type="Gene3D" id="3.40.50.720">
    <property type="entry name" value="NAD(P)-binding Rossmann-like Domain"/>
    <property type="match status" value="1"/>
</dbReference>
<dbReference type="AlphaFoldDB" id="A0A521DVJ5"/>
<keyword evidence="3" id="KW-1185">Reference proteome</keyword>
<evidence type="ECO:0000256" key="1">
    <source>
        <dbReference type="ARBA" id="ARBA00006484"/>
    </source>
</evidence>
<dbReference type="EMBL" id="FXTN01000006">
    <property type="protein sequence ID" value="SMO75131.1"/>
    <property type="molecule type" value="Genomic_DNA"/>
</dbReference>
<dbReference type="Proteomes" id="UP000320300">
    <property type="component" value="Unassembled WGS sequence"/>
</dbReference>
<organism evidence="2 3">
    <name type="scientific">Pedobacter westerhofensis</name>
    <dbReference type="NCBI Taxonomy" id="425512"/>
    <lineage>
        <taxon>Bacteria</taxon>
        <taxon>Pseudomonadati</taxon>
        <taxon>Bacteroidota</taxon>
        <taxon>Sphingobacteriia</taxon>
        <taxon>Sphingobacteriales</taxon>
        <taxon>Sphingobacteriaceae</taxon>
        <taxon>Pedobacter</taxon>
    </lineage>
</organism>
<dbReference type="FunFam" id="3.40.50.720:FF:000084">
    <property type="entry name" value="Short-chain dehydrogenase reductase"/>
    <property type="match status" value="1"/>
</dbReference>
<gene>
    <name evidence="2" type="ORF">SAMN06265348_106181</name>
</gene>
<dbReference type="InterPro" id="IPR020904">
    <property type="entry name" value="Sc_DH/Rdtase_CS"/>
</dbReference>